<protein>
    <submittedName>
        <fullName evidence="2">Uncharacterized protein</fullName>
    </submittedName>
</protein>
<organism evidence="2 3">
    <name type="scientific">Perkinsus olseni</name>
    <name type="common">Perkinsus atlanticus</name>
    <dbReference type="NCBI Taxonomy" id="32597"/>
    <lineage>
        <taxon>Eukaryota</taxon>
        <taxon>Sar</taxon>
        <taxon>Alveolata</taxon>
        <taxon>Perkinsozoa</taxon>
        <taxon>Perkinsea</taxon>
        <taxon>Perkinsida</taxon>
        <taxon>Perkinsidae</taxon>
        <taxon>Perkinsus</taxon>
    </lineage>
</organism>
<evidence type="ECO:0000313" key="3">
    <source>
        <dbReference type="Proteomes" id="UP000574390"/>
    </source>
</evidence>
<feature type="region of interest" description="Disordered" evidence="1">
    <location>
        <begin position="137"/>
        <end position="170"/>
    </location>
</feature>
<sequence>MGSITEISACGSPGRRELLAEDSGSEDEDTSEFGSEGERARKRPRARTGRTPDAKQRRIEFRDLREAMKKVHYDGHYKTAPASIILYRIAAAQQDCGLPILWAACVAGHLDSGSMSEAFYREMSHQVYHQFAQEFDNTSADAQPPRPQSTTGDGGARPAPQREGVRTSSQRRRAFFDGFDIIRSNDPGGVRSALLRGLNMLRQVVAQMLSDALADLATKLHSAIEMRITEMGDELEERRARRESGSRKSDKEDAADRVVPTPSTRDGAPADLQLVEQQAEERTSTKRKRTPSNSPVVARPTPHPGVYVAADPDKKQVTVSALIMDSPPENRPIIARVSSVSPLREWNKDNRSGHVCTLDVIDKNNCPVRAGLFNDVAIQYHSQIRADLKCREEKWNPLIPNSTRRALTSWKEPMHRSQRGGRGCAQDVASGSTPRIGEEAGDDC</sequence>
<feature type="region of interest" description="Disordered" evidence="1">
    <location>
        <begin position="411"/>
        <end position="444"/>
    </location>
</feature>
<gene>
    <name evidence="2" type="ORF">FOZ62_029749</name>
</gene>
<evidence type="ECO:0000256" key="1">
    <source>
        <dbReference type="SAM" id="MobiDB-lite"/>
    </source>
</evidence>
<dbReference type="AlphaFoldDB" id="A0A7J6RLB8"/>
<dbReference type="InterPro" id="IPR012340">
    <property type="entry name" value="NA-bd_OB-fold"/>
</dbReference>
<dbReference type="EMBL" id="JABANM010021173">
    <property type="protein sequence ID" value="KAF4721639.1"/>
    <property type="molecule type" value="Genomic_DNA"/>
</dbReference>
<comment type="caution">
    <text evidence="2">The sequence shown here is derived from an EMBL/GenBank/DDBJ whole genome shotgun (WGS) entry which is preliminary data.</text>
</comment>
<proteinExistence type="predicted"/>
<accession>A0A7J6RLB8</accession>
<feature type="region of interest" description="Disordered" evidence="1">
    <location>
        <begin position="1"/>
        <end position="56"/>
    </location>
</feature>
<dbReference type="Proteomes" id="UP000574390">
    <property type="component" value="Unassembled WGS sequence"/>
</dbReference>
<name>A0A7J6RLB8_PEROL</name>
<dbReference type="Gene3D" id="2.40.50.140">
    <property type="entry name" value="Nucleic acid-binding proteins"/>
    <property type="match status" value="1"/>
</dbReference>
<feature type="region of interest" description="Disordered" evidence="1">
    <location>
        <begin position="234"/>
        <end position="306"/>
    </location>
</feature>
<dbReference type="SUPFAM" id="SSF50249">
    <property type="entry name" value="Nucleic acid-binding proteins"/>
    <property type="match status" value="1"/>
</dbReference>
<reference evidence="2 3" key="1">
    <citation type="submission" date="2020-04" db="EMBL/GenBank/DDBJ databases">
        <title>Perkinsus olseni comparative genomics.</title>
        <authorList>
            <person name="Bogema D.R."/>
        </authorList>
    </citation>
    <scope>NUCLEOTIDE SEQUENCE [LARGE SCALE GENOMIC DNA]</scope>
    <source>
        <strain evidence="2">ATCC PRA-205</strain>
    </source>
</reference>
<feature type="compositionally biased region" description="Basic and acidic residues" evidence="1">
    <location>
        <begin position="234"/>
        <end position="256"/>
    </location>
</feature>
<evidence type="ECO:0000313" key="2">
    <source>
        <dbReference type="EMBL" id="KAF4721639.1"/>
    </source>
</evidence>